<dbReference type="Proteomes" id="UP000318380">
    <property type="component" value="Unassembled WGS sequence"/>
</dbReference>
<evidence type="ECO:0000313" key="2">
    <source>
        <dbReference type="EMBL" id="TWD81668.1"/>
    </source>
</evidence>
<reference evidence="2 3" key="1">
    <citation type="submission" date="2019-06" db="EMBL/GenBank/DDBJ databases">
        <title>Sequencing the genomes of 1000 actinobacteria strains.</title>
        <authorList>
            <person name="Klenk H.-P."/>
        </authorList>
    </citation>
    <scope>NUCLEOTIDE SEQUENCE [LARGE SCALE GENOMIC DNA]</scope>
    <source>
        <strain evidence="2 3">DSM 24683</strain>
    </source>
</reference>
<dbReference type="AlphaFoldDB" id="A0A561BRZ5"/>
<sequence length="112" mass="12444">MELELKVLHAAEEARWSDWFNTATHVAHPAASPAAVRLRPDHSDRRRRDVGRPGAAERRSVVLRQQISQPLQCRDGDQFVIVFAVQLVANSVAAHPGERLAHGGQQGPCRVR</sequence>
<dbReference type="RefSeq" id="WP_145806685.1">
    <property type="nucleotide sequence ID" value="NZ_VIVK01000001.1"/>
</dbReference>
<evidence type="ECO:0000256" key="1">
    <source>
        <dbReference type="SAM" id="MobiDB-lite"/>
    </source>
</evidence>
<dbReference type="EMBL" id="VIVK01000001">
    <property type="protein sequence ID" value="TWD81668.1"/>
    <property type="molecule type" value="Genomic_DNA"/>
</dbReference>
<comment type="caution">
    <text evidence="2">The sequence shown here is derived from an EMBL/GenBank/DDBJ whole genome shotgun (WGS) entry which is preliminary data.</text>
</comment>
<protein>
    <submittedName>
        <fullName evidence="2">Uncharacterized protein</fullName>
    </submittedName>
</protein>
<gene>
    <name evidence="2" type="ORF">FB561_2788</name>
</gene>
<name>A0A561BRZ5_9ACTN</name>
<keyword evidence="3" id="KW-1185">Reference proteome</keyword>
<evidence type="ECO:0000313" key="3">
    <source>
        <dbReference type="Proteomes" id="UP000318380"/>
    </source>
</evidence>
<accession>A0A561BRZ5</accession>
<organism evidence="2 3">
    <name type="scientific">Kribbella amoyensis</name>
    <dbReference type="NCBI Taxonomy" id="996641"/>
    <lineage>
        <taxon>Bacteria</taxon>
        <taxon>Bacillati</taxon>
        <taxon>Actinomycetota</taxon>
        <taxon>Actinomycetes</taxon>
        <taxon>Propionibacteriales</taxon>
        <taxon>Kribbellaceae</taxon>
        <taxon>Kribbella</taxon>
    </lineage>
</organism>
<feature type="compositionally biased region" description="Basic and acidic residues" evidence="1">
    <location>
        <begin position="38"/>
        <end position="58"/>
    </location>
</feature>
<feature type="region of interest" description="Disordered" evidence="1">
    <location>
        <begin position="31"/>
        <end position="58"/>
    </location>
</feature>
<proteinExistence type="predicted"/>